<dbReference type="OrthoDB" id="467081at2"/>
<dbReference type="SUPFAM" id="SSF143847">
    <property type="entry name" value="XisI-like"/>
    <property type="match status" value="1"/>
</dbReference>
<dbReference type="InterPro" id="IPR014968">
    <property type="entry name" value="XisI"/>
</dbReference>
<reference evidence="1 2" key="1">
    <citation type="journal article" date="2008" name="Proc. Natl. Acad. Sci. U.S.A.">
        <title>The genome of Cyanothece 51142, a unicellular diazotrophic cyanobacterium important in the marine nitrogen cycle.</title>
        <authorList>
            <person name="Welsh E.A."/>
            <person name="Liberton M."/>
            <person name="Stoeckel J."/>
            <person name="Loh T."/>
            <person name="Elvitigala T."/>
            <person name="Wang C."/>
            <person name="Wollam A."/>
            <person name="Fulton R.S."/>
            <person name="Clifton S.W."/>
            <person name="Jacobs J.M."/>
            <person name="Aurora R."/>
            <person name="Ghosh B.K."/>
            <person name="Sherman L.A."/>
            <person name="Smith R.D."/>
            <person name="Wilson R.K."/>
            <person name="Pakrasi H.B."/>
        </authorList>
    </citation>
    <scope>NUCLEOTIDE SEQUENCE [LARGE SCALE GENOMIC DNA]</scope>
    <source>
        <strain evidence="2">ATCC 51142 / BH68</strain>
    </source>
</reference>
<keyword evidence="2" id="KW-1185">Reference proteome</keyword>
<dbReference type="KEGG" id="cyt:cce_0472"/>
<evidence type="ECO:0000313" key="2">
    <source>
        <dbReference type="Proteomes" id="UP000001203"/>
    </source>
</evidence>
<sequence length="112" mass="12986">MDNSTLNYQDIIEEILNEYIDYLGEDEQVEIKLICDSNKGHYLLTEIGWSNGYRLYGTLIHIDIIDDKLWIQQDGTEEGIAEELVKKGISKDRIVLAYKSLQERKITEFAVS</sequence>
<evidence type="ECO:0000313" key="1">
    <source>
        <dbReference type="EMBL" id="ACB49823.1"/>
    </source>
</evidence>
<dbReference type="CDD" id="cd16382">
    <property type="entry name" value="XisI-like"/>
    <property type="match status" value="1"/>
</dbReference>
<dbReference type="HOGENOM" id="CLU_149829_1_0_3"/>
<dbReference type="eggNOG" id="ENOG5032TPQ">
    <property type="taxonomic scope" value="Bacteria"/>
</dbReference>
<protein>
    <submittedName>
        <fullName evidence="1">XisI-like fdxN element excision controlling factor protein</fullName>
    </submittedName>
</protein>
<accession>B1WNI1</accession>
<dbReference type="InterPro" id="IPR035943">
    <property type="entry name" value="XisI-like_sf"/>
</dbReference>
<dbReference type="STRING" id="43989.cce_0472"/>
<dbReference type="AlphaFoldDB" id="B1WNI1"/>
<gene>
    <name evidence="1" type="ordered locus">cce_0472</name>
</gene>
<name>B1WNI1_CROS5</name>
<dbReference type="RefSeq" id="WP_009546556.1">
    <property type="nucleotide sequence ID" value="NC_010546.1"/>
</dbReference>
<proteinExistence type="predicted"/>
<dbReference type="Gene3D" id="3.30.310.110">
    <property type="entry name" value="XisI-like"/>
    <property type="match status" value="1"/>
</dbReference>
<dbReference type="Pfam" id="PF08869">
    <property type="entry name" value="XisI"/>
    <property type="match status" value="1"/>
</dbReference>
<dbReference type="EMBL" id="CP000806">
    <property type="protein sequence ID" value="ACB49823.1"/>
    <property type="molecule type" value="Genomic_DNA"/>
</dbReference>
<dbReference type="Proteomes" id="UP000001203">
    <property type="component" value="Chromosome circular"/>
</dbReference>
<organism evidence="1 2">
    <name type="scientific">Crocosphaera subtropica (strain ATCC 51142 / BH68)</name>
    <name type="common">Cyanothece sp. (strain ATCC 51142)</name>
    <dbReference type="NCBI Taxonomy" id="43989"/>
    <lineage>
        <taxon>Bacteria</taxon>
        <taxon>Bacillati</taxon>
        <taxon>Cyanobacteriota</taxon>
        <taxon>Cyanophyceae</taxon>
        <taxon>Oscillatoriophycideae</taxon>
        <taxon>Chroococcales</taxon>
        <taxon>Aphanothecaceae</taxon>
        <taxon>Crocosphaera</taxon>
        <taxon>Crocosphaera subtropica</taxon>
    </lineage>
</organism>